<feature type="transmembrane region" description="Helical" evidence="8">
    <location>
        <begin position="85"/>
        <end position="109"/>
    </location>
</feature>
<dbReference type="KEGG" id="kng:KNAG_0I01940"/>
<feature type="transmembrane region" description="Helical" evidence="8">
    <location>
        <begin position="57"/>
        <end position="79"/>
    </location>
</feature>
<feature type="compositionally biased region" description="Low complexity" evidence="9">
    <location>
        <begin position="10"/>
        <end position="22"/>
    </location>
</feature>
<sequence>MAKSITVKKGAVASGSSSSVEGGAALAGTISRDFKEAFRLSLADYGKQWRADRRLRALDLFALALVVLGAVQLLFVALIRDNFPFNAFLAGFIVCVGQFVLLMCLRLQLVAPLEGVSRGRALGEFSIASLVLHFVCLHFIN</sequence>
<comment type="subcellular location">
    <subcellularLocation>
        <location evidence="1 8">Endoplasmic reticulum membrane</location>
        <topology evidence="1 8">Multi-pass membrane protein</topology>
    </subcellularLocation>
</comment>
<evidence type="ECO:0000256" key="6">
    <source>
        <dbReference type="ARBA" id="ARBA00022989"/>
    </source>
</evidence>
<dbReference type="Proteomes" id="UP000006310">
    <property type="component" value="Chromosome 9"/>
</dbReference>
<keyword evidence="7 8" id="KW-0472">Membrane</keyword>
<evidence type="ECO:0000256" key="3">
    <source>
        <dbReference type="ARBA" id="ARBA00009386"/>
    </source>
</evidence>
<comment type="caution">
    <text evidence="8">Lacks conserved residue(s) required for the propagation of feature annotation.</text>
</comment>
<dbReference type="OMA" id="DNYPFNA"/>
<reference evidence="10 11" key="1">
    <citation type="journal article" date="2011" name="Proc. Natl. Acad. Sci. U.S.A.">
        <title>Evolutionary erosion of yeast sex chromosomes by mating-type switching accidents.</title>
        <authorList>
            <person name="Gordon J.L."/>
            <person name="Armisen D."/>
            <person name="Proux-Wera E."/>
            <person name="Oheigeartaigh S.S."/>
            <person name="Byrne K.P."/>
            <person name="Wolfe K.H."/>
        </authorList>
    </citation>
    <scope>NUCLEOTIDE SEQUENCE [LARGE SCALE GENOMIC DNA]</scope>
    <source>
        <strain evidence="11">ATCC MYA-139 / BCRC 22969 / CBS 8797 / CCRC 22969 / KCTC 17520 / NBRC 10181 / NCYC 3082</strain>
    </source>
</reference>
<dbReference type="OrthoDB" id="445566at2759"/>
<accession>J7S9A7</accession>
<evidence type="ECO:0000256" key="4">
    <source>
        <dbReference type="ARBA" id="ARBA00022692"/>
    </source>
</evidence>
<dbReference type="PANTHER" id="PTHR10705">
    <property type="entry name" value="DOLICHYL-DIPHOSPHOOLIGOSACCHARIDE--PROTEIN GLYCOSYLTRANSFERASE SUBUNIT DAD1"/>
    <property type="match status" value="1"/>
</dbReference>
<dbReference type="PANTHER" id="PTHR10705:SF0">
    <property type="entry name" value="DOLICHYL-DIPHOSPHOOLIGOSACCHARIDE--PROTEIN GLYCOSYLTRANSFERASE SUBUNIT DAD1"/>
    <property type="match status" value="1"/>
</dbReference>
<evidence type="ECO:0000256" key="5">
    <source>
        <dbReference type="ARBA" id="ARBA00022824"/>
    </source>
</evidence>
<evidence type="ECO:0000313" key="11">
    <source>
        <dbReference type="Proteomes" id="UP000006310"/>
    </source>
</evidence>
<reference evidence="11" key="2">
    <citation type="submission" date="2012-08" db="EMBL/GenBank/DDBJ databases">
        <title>Genome sequence of Kazachstania naganishii.</title>
        <authorList>
            <person name="Gordon J.L."/>
            <person name="Armisen D."/>
            <person name="Proux-Wera E."/>
            <person name="OhEigeartaigh S.S."/>
            <person name="Byrne K.P."/>
            <person name="Wolfe K.H."/>
        </authorList>
    </citation>
    <scope>NUCLEOTIDE SEQUENCE [LARGE SCALE GENOMIC DNA]</scope>
    <source>
        <strain evidence="11">ATCC MYA-139 / BCRC 22969 / CBS 8797 / CCRC 22969 / KCTC 17520 / NBRC 10181 / NCYC 3082</strain>
    </source>
</reference>
<proteinExistence type="inferred from homology"/>
<evidence type="ECO:0000313" key="10">
    <source>
        <dbReference type="EMBL" id="CCK71979.1"/>
    </source>
</evidence>
<feature type="region of interest" description="Disordered" evidence="9">
    <location>
        <begin position="1"/>
        <end position="22"/>
    </location>
</feature>
<keyword evidence="11" id="KW-1185">Reference proteome</keyword>
<comment type="similarity">
    <text evidence="3 8">Belongs to the DAD/OST2 family.</text>
</comment>
<dbReference type="Pfam" id="PF02109">
    <property type="entry name" value="DAD"/>
    <property type="match status" value="1"/>
</dbReference>
<dbReference type="HOGENOM" id="CLU_111220_1_1_1"/>
<gene>
    <name evidence="10" type="primary">KNAG0I01940</name>
    <name evidence="10" type="ordered locus">KNAG_0I01940</name>
</gene>
<dbReference type="UniPathway" id="UPA00378"/>
<organism evidence="10 11">
    <name type="scientific">Huiozyma naganishii (strain ATCC MYA-139 / BCRC 22969 / CBS 8797 / KCTC 17520 / NBRC 10181 / NCYC 3082 / Yp74L-3)</name>
    <name type="common">Yeast</name>
    <name type="synonym">Kazachstania naganishii</name>
    <dbReference type="NCBI Taxonomy" id="1071383"/>
    <lineage>
        <taxon>Eukaryota</taxon>
        <taxon>Fungi</taxon>
        <taxon>Dikarya</taxon>
        <taxon>Ascomycota</taxon>
        <taxon>Saccharomycotina</taxon>
        <taxon>Saccharomycetes</taxon>
        <taxon>Saccharomycetales</taxon>
        <taxon>Saccharomycetaceae</taxon>
        <taxon>Huiozyma</taxon>
    </lineage>
</organism>
<dbReference type="RefSeq" id="XP_022466224.1">
    <property type="nucleotide sequence ID" value="XM_022609871.1"/>
</dbReference>
<dbReference type="eggNOG" id="KOG1746">
    <property type="taxonomic scope" value="Eukaryota"/>
</dbReference>
<dbReference type="EMBL" id="HE978322">
    <property type="protein sequence ID" value="CCK71979.1"/>
    <property type="molecule type" value="Genomic_DNA"/>
</dbReference>
<dbReference type="STRING" id="1071383.J7S9A7"/>
<comment type="pathway">
    <text evidence="2 8">Protein modification; protein glycosylation.</text>
</comment>
<dbReference type="GeneID" id="34527722"/>
<protein>
    <recommendedName>
        <fullName evidence="8">Dolichyl-diphosphooligosaccharide--protein glycosyltransferase subunit OST2</fullName>
        <shortName evidence="8">Oligosaccharyl transferase subunit OST2</shortName>
    </recommendedName>
</protein>
<evidence type="ECO:0000256" key="2">
    <source>
        <dbReference type="ARBA" id="ARBA00004922"/>
    </source>
</evidence>
<evidence type="ECO:0000256" key="1">
    <source>
        <dbReference type="ARBA" id="ARBA00004477"/>
    </source>
</evidence>
<comment type="function">
    <text evidence="8">Subunit of the oligosaccharyl transferase (OST) complex that catalyzes the initial transfer of a defined glycan (Glc(3)Man(9)GlcNAc(2) in eukaryotes) from the lipid carrier dolichol-pyrophosphate to an asparagine residue within an Asn-X-Ser/Thr consensus motif in nascent polypeptide chains, the first step in protein N-glycosylation. N-glycosylation occurs cotranslationally and the complex associates with the Sec61 complex at the channel-forming translocon complex that mediates protein translocation across the endoplasmic reticulum (ER). All subunits are required for a maximal enzyme activity.</text>
</comment>
<evidence type="ECO:0000256" key="8">
    <source>
        <dbReference type="RuleBase" id="RU361136"/>
    </source>
</evidence>
<evidence type="ECO:0000256" key="7">
    <source>
        <dbReference type="ARBA" id="ARBA00023136"/>
    </source>
</evidence>
<dbReference type="GO" id="GO:0006487">
    <property type="term" value="P:protein N-linked glycosylation"/>
    <property type="evidence" value="ECO:0007669"/>
    <property type="project" value="EnsemblFungi"/>
</dbReference>
<name>J7S9A7_HUIN7</name>
<keyword evidence="4 8" id="KW-0812">Transmembrane</keyword>
<dbReference type="AlphaFoldDB" id="J7S9A7"/>
<dbReference type="GO" id="GO:0008250">
    <property type="term" value="C:oligosaccharyltransferase complex"/>
    <property type="evidence" value="ECO:0007669"/>
    <property type="project" value="EnsemblFungi"/>
</dbReference>
<comment type="subunit">
    <text evidence="8">Component of the oligosaccharyltransferase (OST) complex.</text>
</comment>
<dbReference type="InterPro" id="IPR003038">
    <property type="entry name" value="DAD/Ost2"/>
</dbReference>
<keyword evidence="6 8" id="KW-1133">Transmembrane helix</keyword>
<evidence type="ECO:0000256" key="9">
    <source>
        <dbReference type="SAM" id="MobiDB-lite"/>
    </source>
</evidence>
<keyword evidence="5 8" id="KW-0256">Endoplasmic reticulum</keyword>